<protein>
    <recommendedName>
        <fullName evidence="6">O-antigen ligase domain-containing protein</fullName>
    </recommendedName>
</protein>
<evidence type="ECO:0008006" key="6">
    <source>
        <dbReference type="Google" id="ProtNLM"/>
    </source>
</evidence>
<proteinExistence type="predicted"/>
<evidence type="ECO:0000313" key="3">
    <source>
        <dbReference type="EMBL" id="RGK88131.1"/>
    </source>
</evidence>
<feature type="transmembrane region" description="Helical" evidence="1">
    <location>
        <begin position="367"/>
        <end position="384"/>
    </location>
</feature>
<dbReference type="AlphaFoldDB" id="A0A174USF0"/>
<dbReference type="EMBL" id="CZBF01000007">
    <property type="protein sequence ID" value="CUQ23781.1"/>
    <property type="molecule type" value="Genomic_DNA"/>
</dbReference>
<dbReference type="Proteomes" id="UP000260874">
    <property type="component" value="Unassembled WGS sequence"/>
</dbReference>
<feature type="transmembrane region" description="Helical" evidence="1">
    <location>
        <begin position="324"/>
        <end position="346"/>
    </location>
</feature>
<evidence type="ECO:0000313" key="4">
    <source>
        <dbReference type="Proteomes" id="UP000095788"/>
    </source>
</evidence>
<feature type="transmembrane region" description="Helical" evidence="1">
    <location>
        <begin position="233"/>
        <end position="254"/>
    </location>
</feature>
<keyword evidence="1" id="KW-0812">Transmembrane</keyword>
<dbReference type="Proteomes" id="UP000095788">
    <property type="component" value="Unassembled WGS sequence"/>
</dbReference>
<reference evidence="3 5" key="2">
    <citation type="submission" date="2018-08" db="EMBL/GenBank/DDBJ databases">
        <title>A genome reference for cultivated species of the human gut microbiota.</title>
        <authorList>
            <person name="Zou Y."/>
            <person name="Xue W."/>
            <person name="Luo G."/>
        </authorList>
    </citation>
    <scope>NUCLEOTIDE SEQUENCE [LARGE SCALE GENOMIC DNA]</scope>
    <source>
        <strain evidence="3 5">TF09-22</strain>
    </source>
</reference>
<evidence type="ECO:0000313" key="2">
    <source>
        <dbReference type="EMBL" id="CUQ23781.1"/>
    </source>
</evidence>
<keyword evidence="1" id="KW-1133">Transmembrane helix</keyword>
<keyword evidence="1" id="KW-0472">Membrane</keyword>
<evidence type="ECO:0000256" key="1">
    <source>
        <dbReference type="SAM" id="Phobius"/>
    </source>
</evidence>
<accession>A0A174USF0</accession>
<feature type="transmembrane region" description="Helical" evidence="1">
    <location>
        <begin position="34"/>
        <end position="50"/>
    </location>
</feature>
<feature type="transmembrane region" description="Helical" evidence="1">
    <location>
        <begin position="59"/>
        <end position="77"/>
    </location>
</feature>
<feature type="transmembrane region" description="Helical" evidence="1">
    <location>
        <begin position="201"/>
        <end position="226"/>
    </location>
</feature>
<sequence length="401" mass="46722">MKISKILLSRISLYLVSFIMLCSMKPWFVWDNPAILYILIIFFILTRLPFARRINKKHCVLLILCFILYTVVDVPHINDAKRFVEYIFRHFICTSLVILLLSEEKASLVKIFINFYAGVLLFSTIIYVLVILGMPIYSYQVSINDPYYSWGFSNSLFLILPITSFPFPRFQSIFLEPGHLGMISSLMLYMIRYNMRSWQGIIIFLSSLLSMSLAAYMLLFLGMVIYKLSFGNLLKTITFLLMILMTCTMAYNFFPNSYFSQAILLRLEYDEDKGFKGNNRISEDFEYYYNNKFYKTEHVLLGIGGDNISTISGEGGNSSYKVFIVQYGILGLVVLSVFFFVIVWYSKSSFVRGLLLLYVASFWQRPYALWEVELFLFISIALLAKQNEEYNLFAKKNILIS</sequence>
<feature type="transmembrane region" description="Helical" evidence="1">
    <location>
        <begin position="83"/>
        <end position="101"/>
    </location>
</feature>
<gene>
    <name evidence="3" type="ORF">DXC91_00745</name>
    <name evidence="2" type="ORF">ERS852554_03557</name>
</gene>
<organism evidence="2 4">
    <name type="scientific">Bacteroides uniformis</name>
    <dbReference type="NCBI Taxonomy" id="820"/>
    <lineage>
        <taxon>Bacteria</taxon>
        <taxon>Pseudomonadati</taxon>
        <taxon>Bacteroidota</taxon>
        <taxon>Bacteroidia</taxon>
        <taxon>Bacteroidales</taxon>
        <taxon>Bacteroidaceae</taxon>
        <taxon>Bacteroides</taxon>
    </lineage>
</organism>
<dbReference type="EMBL" id="QSRB01000001">
    <property type="protein sequence ID" value="RGK88131.1"/>
    <property type="molecule type" value="Genomic_DNA"/>
</dbReference>
<name>A0A174USF0_BACUN</name>
<feature type="transmembrane region" description="Helical" evidence="1">
    <location>
        <begin position="148"/>
        <end position="167"/>
    </location>
</feature>
<feature type="transmembrane region" description="Helical" evidence="1">
    <location>
        <begin position="7"/>
        <end position="28"/>
    </location>
</feature>
<feature type="transmembrane region" description="Helical" evidence="1">
    <location>
        <begin position="113"/>
        <end position="136"/>
    </location>
</feature>
<reference evidence="2 4" key="1">
    <citation type="submission" date="2015-09" db="EMBL/GenBank/DDBJ databases">
        <authorList>
            <consortium name="Pathogen Informatics"/>
        </authorList>
    </citation>
    <scope>NUCLEOTIDE SEQUENCE [LARGE SCALE GENOMIC DNA]</scope>
    <source>
        <strain evidence="2 4">2789STDY5834942</strain>
    </source>
</reference>
<evidence type="ECO:0000313" key="5">
    <source>
        <dbReference type="Proteomes" id="UP000260874"/>
    </source>
</evidence>